<organism evidence="1 2">
    <name type="scientific">Kribbella orskensis</name>
    <dbReference type="NCBI Taxonomy" id="2512216"/>
    <lineage>
        <taxon>Bacteria</taxon>
        <taxon>Bacillati</taxon>
        <taxon>Actinomycetota</taxon>
        <taxon>Actinomycetes</taxon>
        <taxon>Propionibacteriales</taxon>
        <taxon>Kribbellaceae</taxon>
        <taxon>Kribbella</taxon>
    </lineage>
</organism>
<sequence length="45" mass="4792">MRRKPALNAGPLLAVVMVGADKSAPTLKALETWLVTNLNTITIVC</sequence>
<dbReference type="Proteomes" id="UP000295818">
    <property type="component" value="Unassembled WGS sequence"/>
</dbReference>
<accession>A0ABY2B9R4</accession>
<name>A0ABY2B9R4_9ACTN</name>
<dbReference type="EMBL" id="SLWM01000024">
    <property type="protein sequence ID" value="TCO12931.1"/>
    <property type="molecule type" value="Genomic_DNA"/>
</dbReference>
<proteinExistence type="predicted"/>
<comment type="caution">
    <text evidence="1">The sequence shown here is derived from an EMBL/GenBank/DDBJ whole genome shotgun (WGS) entry which is preliminary data.</text>
</comment>
<gene>
    <name evidence="1" type="ORF">EV644_12455</name>
</gene>
<evidence type="ECO:0000313" key="2">
    <source>
        <dbReference type="Proteomes" id="UP000295818"/>
    </source>
</evidence>
<keyword evidence="2" id="KW-1185">Reference proteome</keyword>
<protein>
    <submittedName>
        <fullName evidence="1">Uncharacterized protein</fullName>
    </submittedName>
</protein>
<reference evidence="1 2" key="1">
    <citation type="journal article" date="2015" name="Stand. Genomic Sci.">
        <title>Genomic Encyclopedia of Bacterial and Archaeal Type Strains, Phase III: the genomes of soil and plant-associated and newly described type strains.</title>
        <authorList>
            <person name="Whitman W.B."/>
            <person name="Woyke T."/>
            <person name="Klenk H.P."/>
            <person name="Zhou Y."/>
            <person name="Lilburn T.G."/>
            <person name="Beck B.J."/>
            <person name="De Vos P."/>
            <person name="Vandamme P."/>
            <person name="Eisen J.A."/>
            <person name="Garrity G."/>
            <person name="Hugenholtz P."/>
            <person name="Kyrpides N.C."/>
        </authorList>
    </citation>
    <scope>NUCLEOTIDE SEQUENCE [LARGE SCALE GENOMIC DNA]</scope>
    <source>
        <strain evidence="1 2">VKM Ac-2538</strain>
    </source>
</reference>
<evidence type="ECO:0000313" key="1">
    <source>
        <dbReference type="EMBL" id="TCO12931.1"/>
    </source>
</evidence>